<sequence length="404" mass="44422">MTTPLVSFNHLSVSFAGERSRVRAVQEVSFTIQAGQTVGVVGESGCGKSVTAMALMGLLPPQTARIDGGEIRFADRDLLRLKARQMADLRGHQLAMIFQEPMSALNPVLTIGEQLCEPPIRHLSATPKAAWHQAIQLLSEVGLARGDSLMTRYPHQLSGGMLQRVMIAMALSCRPRMQLVFQDPYSSLNPRLRIGDAIGEAMLQHKLCARNELYDRVIDVMKICGLAPEHYARFPHQFSGGQRQRIGIARALILNPDFIVADEPISALDVSIQAQIINLFSDLRDNRGVTFLFISHDLGVVEHLCDDVAVMYLGQLVESASRDALFSRPLHPYTRALMAAVPTLDPHSEPQALVQGEIPDPANPPAGCRFSSRCPLASERCRREPPALREVAPGHRVACHWVAS</sequence>
<dbReference type="InterPro" id="IPR013563">
    <property type="entry name" value="Oligopep_ABC_C"/>
</dbReference>
<comment type="catalytic activity">
    <reaction evidence="9">
        <text>a dipeptide(out) + ATP + H2O = a dipeptide(in) + ADP + phosphate + H(+)</text>
        <dbReference type="Rhea" id="RHEA:23120"/>
        <dbReference type="ChEBI" id="CHEBI:15377"/>
        <dbReference type="ChEBI" id="CHEBI:15378"/>
        <dbReference type="ChEBI" id="CHEBI:30616"/>
        <dbReference type="ChEBI" id="CHEBI:43474"/>
        <dbReference type="ChEBI" id="CHEBI:90799"/>
        <dbReference type="ChEBI" id="CHEBI:456216"/>
        <dbReference type="EC" id="7.4.2.9"/>
    </reaction>
</comment>
<evidence type="ECO:0000259" key="10">
    <source>
        <dbReference type="PROSITE" id="PS50893"/>
    </source>
</evidence>
<evidence type="ECO:0000256" key="2">
    <source>
        <dbReference type="ARBA" id="ARBA00005417"/>
    </source>
</evidence>
<dbReference type="InterPro" id="IPR027417">
    <property type="entry name" value="P-loop_NTPase"/>
</dbReference>
<feature type="domain" description="ABC transporter" evidence="10">
    <location>
        <begin position="6"/>
        <end position="338"/>
    </location>
</feature>
<dbReference type="SUPFAM" id="SSF52540">
    <property type="entry name" value="P-loop containing nucleoside triphosphate hydrolases"/>
    <property type="match status" value="2"/>
</dbReference>
<dbReference type="NCBIfam" id="TIGR01727">
    <property type="entry name" value="oligo_HPY"/>
    <property type="match status" value="1"/>
</dbReference>
<organism evidence="11 12">
    <name type="scientific">Klebsiella pneumoniae subsp. pneumoniae</name>
    <dbReference type="NCBI Taxonomy" id="72407"/>
    <lineage>
        <taxon>Bacteria</taxon>
        <taxon>Pseudomonadati</taxon>
        <taxon>Pseudomonadota</taxon>
        <taxon>Gammaproteobacteria</taxon>
        <taxon>Enterobacterales</taxon>
        <taxon>Enterobacteriaceae</taxon>
        <taxon>Klebsiella/Raoultella group</taxon>
        <taxon>Klebsiella</taxon>
        <taxon>Klebsiella pneumoniae complex</taxon>
    </lineage>
</organism>
<dbReference type="GO" id="GO:0016887">
    <property type="term" value="F:ATP hydrolysis activity"/>
    <property type="evidence" value="ECO:0007669"/>
    <property type="project" value="InterPro"/>
</dbReference>
<keyword evidence="5" id="KW-0547">Nucleotide-binding</keyword>
<evidence type="ECO:0000256" key="1">
    <source>
        <dbReference type="ARBA" id="ARBA00004417"/>
    </source>
</evidence>
<evidence type="ECO:0000256" key="7">
    <source>
        <dbReference type="ARBA" id="ARBA00023136"/>
    </source>
</evidence>
<dbReference type="PANTHER" id="PTHR43297:SF2">
    <property type="entry name" value="DIPEPTIDE TRANSPORT ATP-BINDING PROTEIN DPPD"/>
    <property type="match status" value="1"/>
</dbReference>
<accession>A0A4S4UU53</accession>
<evidence type="ECO:0000256" key="8">
    <source>
        <dbReference type="ARBA" id="ARBA00038852"/>
    </source>
</evidence>
<dbReference type="GO" id="GO:0005886">
    <property type="term" value="C:plasma membrane"/>
    <property type="evidence" value="ECO:0007669"/>
    <property type="project" value="UniProtKB-SubCell"/>
</dbReference>
<dbReference type="Proteomes" id="UP000304895">
    <property type="component" value="Unassembled WGS sequence"/>
</dbReference>
<evidence type="ECO:0000256" key="9">
    <source>
        <dbReference type="ARBA" id="ARBA00047356"/>
    </source>
</evidence>
<evidence type="ECO:0000256" key="3">
    <source>
        <dbReference type="ARBA" id="ARBA00022448"/>
    </source>
</evidence>
<evidence type="ECO:0000313" key="12">
    <source>
        <dbReference type="Proteomes" id="UP000304895"/>
    </source>
</evidence>
<dbReference type="GO" id="GO:0005524">
    <property type="term" value="F:ATP binding"/>
    <property type="evidence" value="ECO:0007669"/>
    <property type="project" value="UniProtKB-KW"/>
</dbReference>
<comment type="caution">
    <text evidence="11">The sequence shown here is derived from an EMBL/GenBank/DDBJ whole genome shotgun (WGS) entry which is preliminary data.</text>
</comment>
<reference evidence="11 12" key="1">
    <citation type="submission" date="2019-04" db="EMBL/GenBank/DDBJ databases">
        <authorList>
            <person name="Fouts D."/>
            <person name="Sutton G."/>
            <person name="Singh I."/>
            <person name="Nguyen K."/>
        </authorList>
    </citation>
    <scope>NUCLEOTIDE SEQUENCE [LARGE SCALE GENOMIC DNA]</scope>
    <source>
        <strain evidence="11 12">55</strain>
    </source>
</reference>
<dbReference type="EMBL" id="SSUJ01000032">
    <property type="protein sequence ID" value="THI24250.1"/>
    <property type="molecule type" value="Genomic_DNA"/>
</dbReference>
<proteinExistence type="inferred from homology"/>
<dbReference type="PROSITE" id="PS00211">
    <property type="entry name" value="ABC_TRANSPORTER_1"/>
    <property type="match status" value="2"/>
</dbReference>
<dbReference type="NCBIfam" id="NF008453">
    <property type="entry name" value="PRK11308.1"/>
    <property type="match status" value="2"/>
</dbReference>
<comment type="similarity">
    <text evidence="2">Belongs to the ABC transporter superfamily.</text>
</comment>
<dbReference type="Pfam" id="PF00005">
    <property type="entry name" value="ABC_tran"/>
    <property type="match status" value="1"/>
</dbReference>
<dbReference type="PANTHER" id="PTHR43297">
    <property type="entry name" value="OLIGOPEPTIDE TRANSPORT ATP-BINDING PROTEIN APPD"/>
    <property type="match status" value="1"/>
</dbReference>
<dbReference type="GO" id="GO:0015833">
    <property type="term" value="P:peptide transport"/>
    <property type="evidence" value="ECO:0007669"/>
    <property type="project" value="InterPro"/>
</dbReference>
<evidence type="ECO:0000313" key="11">
    <source>
        <dbReference type="EMBL" id="THI24250.1"/>
    </source>
</evidence>
<dbReference type="CDD" id="cd03257">
    <property type="entry name" value="ABC_NikE_OppD_transporters"/>
    <property type="match status" value="1"/>
</dbReference>
<dbReference type="SMART" id="SM00382">
    <property type="entry name" value="AAA"/>
    <property type="match status" value="1"/>
</dbReference>
<dbReference type="InterPro" id="IPR003439">
    <property type="entry name" value="ABC_transporter-like_ATP-bd"/>
</dbReference>
<evidence type="ECO:0000256" key="5">
    <source>
        <dbReference type="ARBA" id="ARBA00022741"/>
    </source>
</evidence>
<dbReference type="Gene3D" id="3.40.50.300">
    <property type="entry name" value="P-loop containing nucleotide triphosphate hydrolases"/>
    <property type="match status" value="2"/>
</dbReference>
<dbReference type="Pfam" id="PF08352">
    <property type="entry name" value="oligo_HPY"/>
    <property type="match status" value="1"/>
</dbReference>
<dbReference type="AlphaFoldDB" id="A0A4S4UU53"/>
<keyword evidence="4" id="KW-1003">Cell membrane</keyword>
<gene>
    <name evidence="11" type="ORF">E9161_25905</name>
</gene>
<name>A0A4S4UU53_KLEPN</name>
<dbReference type="InterPro" id="IPR017871">
    <property type="entry name" value="ABC_transporter-like_CS"/>
</dbReference>
<dbReference type="InterPro" id="IPR003593">
    <property type="entry name" value="AAA+_ATPase"/>
</dbReference>
<comment type="subcellular location">
    <subcellularLocation>
        <location evidence="1">Cell inner membrane</location>
        <topology evidence="1">Peripheral membrane protein</topology>
    </subcellularLocation>
</comment>
<protein>
    <recommendedName>
        <fullName evidence="8">ABC-type dipeptide transporter</fullName>
        <ecNumber evidence="8">7.4.2.9</ecNumber>
    </recommendedName>
</protein>
<dbReference type="RefSeq" id="WP_071961430.1">
    <property type="nucleotide sequence ID" value="NZ_CP074087.1"/>
</dbReference>
<evidence type="ECO:0000256" key="4">
    <source>
        <dbReference type="ARBA" id="ARBA00022475"/>
    </source>
</evidence>
<keyword evidence="3" id="KW-0813">Transport</keyword>
<keyword evidence="6 11" id="KW-0067">ATP-binding</keyword>
<dbReference type="InterPro" id="IPR050388">
    <property type="entry name" value="ABC_Ni/Peptide_Import"/>
</dbReference>
<keyword evidence="7" id="KW-0472">Membrane</keyword>
<dbReference type="EC" id="7.4.2.9" evidence="8"/>
<evidence type="ECO:0000256" key="6">
    <source>
        <dbReference type="ARBA" id="ARBA00022840"/>
    </source>
</evidence>
<dbReference type="PROSITE" id="PS50893">
    <property type="entry name" value="ABC_TRANSPORTER_2"/>
    <property type="match status" value="1"/>
</dbReference>